<dbReference type="Proteomes" id="UP000218765">
    <property type="component" value="Chromosome"/>
</dbReference>
<proteinExistence type="predicted"/>
<protein>
    <submittedName>
        <fullName evidence="1">tRNA-dihydrouridine synthase</fullName>
    </submittedName>
</protein>
<evidence type="ECO:0000313" key="1">
    <source>
        <dbReference type="EMBL" id="BAZ92979.1"/>
    </source>
</evidence>
<keyword evidence="2" id="KW-1185">Reference proteome</keyword>
<dbReference type="EMBL" id="AP018052">
    <property type="protein sequence ID" value="BAZ92979.1"/>
    <property type="molecule type" value="Genomic_DNA"/>
</dbReference>
<dbReference type="OrthoDB" id="9180897at2"/>
<gene>
    <name evidence="1" type="ORF">FOKN1_0577</name>
</gene>
<dbReference type="KEGG" id="ttc:FOKN1_0577"/>
<organism evidence="1 2">
    <name type="scientific">Thiohalobacter thiocyanaticus</name>
    <dbReference type="NCBI Taxonomy" id="585455"/>
    <lineage>
        <taxon>Bacteria</taxon>
        <taxon>Pseudomonadati</taxon>
        <taxon>Pseudomonadota</taxon>
        <taxon>Gammaproteobacteria</taxon>
        <taxon>Thiohalobacterales</taxon>
        <taxon>Thiohalobacteraceae</taxon>
        <taxon>Thiohalobacter</taxon>
    </lineage>
</organism>
<sequence>MLRKLLIIFISIVTLPTLGYAVYVWQYNRDTPPPAHAELEAALNASIHWTETNSEHLLSTNNPMLWRMLQQSARLTGDARLQALFDRYTQRYLGRDPDYLWRPLFRDGVWIPVTPASLEGLPYYNRHFIFSLTCDADLWALPDIQAQNQAGFCDGHRFRSACVTHQLMGLRLQQRKQCPQDPDLAATVSRLQARLVGQLTWDPRPVDVYLQRVLMLTESGAGGQVKPAWLRRLLRAQLPDGAWANTPMLLPLPGARDLVWTRNGIGPGRAVGNFHTTAQGIYVLSLLLYGQGDEGRL</sequence>
<reference evidence="1 2" key="1">
    <citation type="submission" date="2017-05" db="EMBL/GenBank/DDBJ databases">
        <title>Thiocyanate degradation by Thiohalobacter thiocyanaticus FOKN1.</title>
        <authorList>
            <person name="Oshiki M."/>
            <person name="Fukushima T."/>
            <person name="Kawano S."/>
            <person name="Nakagawa J."/>
        </authorList>
    </citation>
    <scope>NUCLEOTIDE SEQUENCE [LARGE SCALE GENOMIC DNA]</scope>
    <source>
        <strain evidence="1 2">FOKN1</strain>
    </source>
</reference>
<name>A0A1Z4VMX9_9GAMM</name>
<evidence type="ECO:0000313" key="2">
    <source>
        <dbReference type="Proteomes" id="UP000218765"/>
    </source>
</evidence>
<dbReference type="RefSeq" id="WP_157745259.1">
    <property type="nucleotide sequence ID" value="NZ_AP018052.1"/>
</dbReference>
<accession>A0A1Z4VMX9</accession>
<dbReference type="AlphaFoldDB" id="A0A1Z4VMX9"/>